<evidence type="ECO:0000256" key="5">
    <source>
        <dbReference type="ARBA" id="ARBA00022692"/>
    </source>
</evidence>
<feature type="transmembrane region" description="Helical" evidence="9">
    <location>
        <begin position="248"/>
        <end position="270"/>
    </location>
</feature>
<dbReference type="GO" id="GO:0051119">
    <property type="term" value="F:sugar transmembrane transporter activity"/>
    <property type="evidence" value="ECO:0007669"/>
    <property type="project" value="InterPro"/>
</dbReference>
<name>A0AA96Q939_BETPL</name>
<evidence type="ECO:0000256" key="8">
    <source>
        <dbReference type="ARBA" id="ARBA00023136"/>
    </source>
</evidence>
<keyword evidence="6" id="KW-0677">Repeat</keyword>
<keyword evidence="5 9" id="KW-0812">Transmembrane</keyword>
<evidence type="ECO:0000256" key="10">
    <source>
        <dbReference type="SAM" id="MobiDB-lite"/>
    </source>
</evidence>
<dbReference type="Pfam" id="PF03083">
    <property type="entry name" value="MtN3_slv"/>
    <property type="match status" value="2"/>
</dbReference>
<dbReference type="InterPro" id="IPR047664">
    <property type="entry name" value="SWEET"/>
</dbReference>
<evidence type="ECO:0000256" key="7">
    <source>
        <dbReference type="ARBA" id="ARBA00022989"/>
    </source>
</evidence>
<feature type="transmembrane region" description="Helical" evidence="9">
    <location>
        <begin position="103"/>
        <end position="123"/>
    </location>
</feature>
<evidence type="ECO:0000256" key="2">
    <source>
        <dbReference type="ARBA" id="ARBA00007809"/>
    </source>
</evidence>
<proteinExistence type="evidence at transcript level"/>
<dbReference type="GO" id="GO:0051260">
    <property type="term" value="P:protein homooligomerization"/>
    <property type="evidence" value="ECO:0007669"/>
    <property type="project" value="UniProtKB-ARBA"/>
</dbReference>
<reference evidence="11" key="1">
    <citation type="journal article" date="2023" name="Int. J. Mol. Sci.">
        <title>An Insight of Betula platyphylla SWEET Gene Family through Genome-Wide Identification, Expression Profiling and Function Analysis of BpSWEET1c under Cold Stress.</title>
        <authorList>
            <person name="Zhang H."/>
            <person name="Ding Y."/>
            <person name="Yang K."/>
            <person name="Wang X."/>
            <person name="Gao W."/>
            <person name="Xie Q."/>
            <person name="Liu Z."/>
            <person name="Gao C."/>
        </authorList>
    </citation>
    <scope>NUCLEOTIDE SEQUENCE</scope>
</reference>
<dbReference type="PANTHER" id="PTHR10791">
    <property type="entry name" value="RAG1-ACTIVATING PROTEIN 1"/>
    <property type="match status" value="1"/>
</dbReference>
<reference evidence="11" key="2">
    <citation type="submission" date="2023-07" db="EMBL/GenBank/DDBJ databases">
        <authorList>
            <person name="Zhang H."/>
            <person name="Ding Y."/>
            <person name="Yang K."/>
            <person name="Wang X."/>
            <person name="Gao W."/>
            <person name="Xie Q."/>
            <person name="Gao C."/>
        </authorList>
    </citation>
    <scope>NUCLEOTIDE SEQUENCE</scope>
</reference>
<evidence type="ECO:0000313" key="11">
    <source>
        <dbReference type="EMBL" id="WNV59950.1"/>
    </source>
</evidence>
<comment type="similarity">
    <text evidence="2 9">Belongs to the SWEET sugar transporter family.</text>
</comment>
<evidence type="ECO:0000256" key="4">
    <source>
        <dbReference type="ARBA" id="ARBA00022597"/>
    </source>
</evidence>
<dbReference type="AlphaFoldDB" id="A0AA96Q939"/>
<accession>A0AA96Q939</accession>
<evidence type="ECO:0000256" key="1">
    <source>
        <dbReference type="ARBA" id="ARBA00004127"/>
    </source>
</evidence>
<dbReference type="GO" id="GO:0016020">
    <property type="term" value="C:membrane"/>
    <property type="evidence" value="ECO:0007669"/>
    <property type="project" value="InterPro"/>
</dbReference>
<comment type="subcellular location">
    <subcellularLocation>
        <location evidence="1">Endomembrane system</location>
        <topology evidence="1">Multi-pass membrane protein</topology>
    </subcellularLocation>
</comment>
<feature type="transmembrane region" description="Helical" evidence="9">
    <location>
        <begin position="221"/>
        <end position="242"/>
    </location>
</feature>
<keyword evidence="7 9" id="KW-1133">Transmembrane helix</keyword>
<dbReference type="InterPro" id="IPR004316">
    <property type="entry name" value="SWEET_rpt"/>
</dbReference>
<comment type="caution">
    <text evidence="9">Lacks conserved residue(s) required for the propagation of feature annotation.</text>
</comment>
<sequence>MEAKTGEDKSSSRTSMAHSFAHGSLIFLPQYMLSKGLYGNAAALLLFLAPCTYRGEPSLLLCDSFLSQNRIDMDRPIGLEPACYSITIKRIIKHKSTEEFSGIPYLMSLLSCLLFGWYGLPFVSSHNLLLSTICGTGAAIEFIYVVIFMLYSRKKQKAWILLILTFVLTVFSAVALVSLFALRGKTRKLICGFAATIFNIIMYASPLSIMGTVIRTKSVEFMPFFLSLCVFLSGTSWFFYGLLGRDPFVVVSNGFGCCLGAMQLILYFTYRDSNKSTTEESVEMGLSKPHHQEKQSTANGAHQGHD</sequence>
<feature type="transmembrane region" description="Helical" evidence="9">
    <location>
        <begin position="193"/>
        <end position="214"/>
    </location>
</feature>
<protein>
    <recommendedName>
        <fullName evidence="9">Bidirectional sugar transporter SWEET</fullName>
    </recommendedName>
</protein>
<dbReference type="Gene3D" id="1.20.1280.290">
    <property type="match status" value="2"/>
</dbReference>
<evidence type="ECO:0000256" key="9">
    <source>
        <dbReference type="RuleBase" id="RU910715"/>
    </source>
</evidence>
<organism evidence="11">
    <name type="scientific">Betula platyphylla</name>
    <name type="common">Asian white birch</name>
    <dbReference type="NCBI Taxonomy" id="78630"/>
    <lineage>
        <taxon>Eukaryota</taxon>
        <taxon>Viridiplantae</taxon>
        <taxon>Streptophyta</taxon>
        <taxon>Embryophyta</taxon>
        <taxon>Tracheophyta</taxon>
        <taxon>Spermatophyta</taxon>
        <taxon>Magnoliopsida</taxon>
        <taxon>eudicotyledons</taxon>
        <taxon>Gunneridae</taxon>
        <taxon>Pentapetalae</taxon>
        <taxon>rosids</taxon>
        <taxon>fabids</taxon>
        <taxon>Fagales</taxon>
        <taxon>Betulaceae</taxon>
        <taxon>Betula</taxon>
    </lineage>
</organism>
<keyword evidence="8 9" id="KW-0472">Membrane</keyword>
<feature type="transmembrane region" description="Helical" evidence="9">
    <location>
        <begin position="129"/>
        <end position="151"/>
    </location>
</feature>
<feature type="region of interest" description="Disordered" evidence="10">
    <location>
        <begin position="281"/>
        <end position="306"/>
    </location>
</feature>
<feature type="transmembrane region" description="Helical" evidence="9">
    <location>
        <begin position="158"/>
        <end position="181"/>
    </location>
</feature>
<evidence type="ECO:0000256" key="3">
    <source>
        <dbReference type="ARBA" id="ARBA00022448"/>
    </source>
</evidence>
<dbReference type="PANTHER" id="PTHR10791:SF44">
    <property type="entry name" value="BIDIRECTIONAL SUGAR TRANSPORTER SWEET1"/>
    <property type="match status" value="1"/>
</dbReference>
<keyword evidence="3 9" id="KW-0813">Transport</keyword>
<dbReference type="EMBL" id="OR361584">
    <property type="protein sequence ID" value="WNV59950.1"/>
    <property type="molecule type" value="mRNA"/>
</dbReference>
<dbReference type="FunFam" id="1.20.1280.290:FF:000002">
    <property type="entry name" value="Bidirectional sugar transporter SWEET"/>
    <property type="match status" value="1"/>
</dbReference>
<evidence type="ECO:0000256" key="6">
    <source>
        <dbReference type="ARBA" id="ARBA00022737"/>
    </source>
</evidence>
<keyword evidence="4 9" id="KW-0762">Sugar transport</keyword>
<dbReference type="GO" id="GO:0012505">
    <property type="term" value="C:endomembrane system"/>
    <property type="evidence" value="ECO:0007669"/>
    <property type="project" value="UniProtKB-SubCell"/>
</dbReference>
<comment type="function">
    <text evidence="9">Mediates both low-affinity uptake and efflux of sugar across the membrane.</text>
</comment>